<reference evidence="2 3" key="1">
    <citation type="journal article" date="2013" name="Genome Announc.">
        <title>Whole-Genome Sequence of the Clinical Strain Corynebacterium argentoratense DSM 44202, Isolated from a Human Throat Specimen.</title>
        <authorList>
            <person name="Bomholt C."/>
            <person name="Glaub A."/>
            <person name="Gravermann K."/>
            <person name="Albersmeier A."/>
            <person name="Brinkrolf K."/>
            <person name="Ruckert C."/>
            <person name="Tauch A."/>
        </authorList>
    </citation>
    <scope>NUCLEOTIDE SEQUENCE [LARGE SCALE GENOMIC DNA]</scope>
    <source>
        <strain evidence="2">DSM 44202</strain>
    </source>
</reference>
<proteinExistence type="inferred from homology"/>
<dbReference type="Pfam" id="PF02686">
    <property type="entry name" value="GatC"/>
    <property type="match status" value="1"/>
</dbReference>
<dbReference type="HAMAP" id="MF_00122">
    <property type="entry name" value="GatC"/>
    <property type="match status" value="1"/>
</dbReference>
<dbReference type="GO" id="GO:0050566">
    <property type="term" value="F:asparaginyl-tRNA synthase (glutamine-hydrolyzing) activity"/>
    <property type="evidence" value="ECO:0007669"/>
    <property type="project" value="RHEA"/>
</dbReference>
<dbReference type="Gene3D" id="1.10.20.60">
    <property type="entry name" value="Glu-tRNAGln amidotransferase C subunit, N-terminal domain"/>
    <property type="match status" value="1"/>
</dbReference>
<keyword evidence="1" id="KW-0547">Nucleotide-binding</keyword>
<dbReference type="AlphaFoldDB" id="U3GTY1"/>
<dbReference type="eggNOG" id="COG0721">
    <property type="taxonomic scope" value="Bacteria"/>
</dbReference>
<dbReference type="GO" id="GO:0005524">
    <property type="term" value="F:ATP binding"/>
    <property type="evidence" value="ECO:0007669"/>
    <property type="project" value="UniProtKB-KW"/>
</dbReference>
<dbReference type="EC" id="6.3.5.-" evidence="1"/>
<dbReference type="RefSeq" id="WP_020976088.1">
    <property type="nucleotide sequence ID" value="NC_022198.1"/>
</dbReference>
<dbReference type="OrthoDB" id="5295223at2"/>
<sequence length="99" mass="10818">MPEISRDKVEHLAKLARLALTEEELEQFAGQIDGIIANVSAVGKVAADGVEPMSHPHSIQTTMREDVVVPTLTAEQALEMAPAVQEQRFMVPQILGEEE</sequence>
<dbReference type="PANTHER" id="PTHR15004:SF0">
    <property type="entry name" value="GLUTAMYL-TRNA(GLN) AMIDOTRANSFERASE SUBUNIT C, MITOCHONDRIAL"/>
    <property type="match status" value="1"/>
</dbReference>
<accession>U3GTY1</accession>
<dbReference type="KEGG" id="caz:CARG_03940"/>
<keyword evidence="1" id="KW-0648">Protein biosynthesis</keyword>
<comment type="similarity">
    <text evidence="1">Belongs to the GatC family.</text>
</comment>
<protein>
    <recommendedName>
        <fullName evidence="1">Aspartyl/glutamyl-tRNA(Asn/Gln) amidotransferase subunit C</fullName>
        <shortName evidence="1">Asp/Glu-ADT subunit C</shortName>
        <ecNumber evidence="1">6.3.5.-</ecNumber>
    </recommendedName>
</protein>
<dbReference type="GO" id="GO:0006450">
    <property type="term" value="P:regulation of translational fidelity"/>
    <property type="evidence" value="ECO:0007669"/>
    <property type="project" value="InterPro"/>
</dbReference>
<organism evidence="2 3">
    <name type="scientific">Corynebacterium argentoratense DSM 44202</name>
    <dbReference type="NCBI Taxonomy" id="1348662"/>
    <lineage>
        <taxon>Bacteria</taxon>
        <taxon>Bacillati</taxon>
        <taxon>Actinomycetota</taxon>
        <taxon>Actinomycetes</taxon>
        <taxon>Mycobacteriales</taxon>
        <taxon>Corynebacteriaceae</taxon>
        <taxon>Corynebacterium</taxon>
    </lineage>
</organism>
<dbReference type="PATRIC" id="fig|1348662.3.peg.777"/>
<evidence type="ECO:0000313" key="2">
    <source>
        <dbReference type="EMBL" id="AGU14935.1"/>
    </source>
</evidence>
<keyword evidence="2" id="KW-0808">Transferase</keyword>
<comment type="catalytic activity">
    <reaction evidence="1">
        <text>L-glutamyl-tRNA(Gln) + L-glutamine + ATP + H2O = L-glutaminyl-tRNA(Gln) + L-glutamate + ADP + phosphate + H(+)</text>
        <dbReference type="Rhea" id="RHEA:17521"/>
        <dbReference type="Rhea" id="RHEA-COMP:9681"/>
        <dbReference type="Rhea" id="RHEA-COMP:9684"/>
        <dbReference type="ChEBI" id="CHEBI:15377"/>
        <dbReference type="ChEBI" id="CHEBI:15378"/>
        <dbReference type="ChEBI" id="CHEBI:29985"/>
        <dbReference type="ChEBI" id="CHEBI:30616"/>
        <dbReference type="ChEBI" id="CHEBI:43474"/>
        <dbReference type="ChEBI" id="CHEBI:58359"/>
        <dbReference type="ChEBI" id="CHEBI:78520"/>
        <dbReference type="ChEBI" id="CHEBI:78521"/>
        <dbReference type="ChEBI" id="CHEBI:456216"/>
    </reaction>
</comment>
<gene>
    <name evidence="1" type="primary">gatC</name>
    <name evidence="2" type="ORF">CARG_03940</name>
</gene>
<keyword evidence="1" id="KW-0067">ATP-binding</keyword>
<dbReference type="InterPro" id="IPR036113">
    <property type="entry name" value="Asp/Glu-ADT_sf_sub_c"/>
</dbReference>
<dbReference type="STRING" id="1348662.CARG_03940"/>
<keyword evidence="1" id="KW-0436">Ligase</keyword>
<dbReference type="GO" id="GO:0070681">
    <property type="term" value="P:glutaminyl-tRNAGln biosynthesis via transamidation"/>
    <property type="evidence" value="ECO:0007669"/>
    <property type="project" value="TreeGrafter"/>
</dbReference>
<dbReference type="NCBIfam" id="TIGR00135">
    <property type="entry name" value="gatC"/>
    <property type="match status" value="1"/>
</dbReference>
<dbReference type="SUPFAM" id="SSF141000">
    <property type="entry name" value="Glu-tRNAGln amidotransferase C subunit"/>
    <property type="match status" value="1"/>
</dbReference>
<evidence type="ECO:0000256" key="1">
    <source>
        <dbReference type="HAMAP-Rule" id="MF_00122"/>
    </source>
</evidence>
<comment type="subunit">
    <text evidence="1">Heterotrimer of A, B and C subunits.</text>
</comment>
<dbReference type="PANTHER" id="PTHR15004">
    <property type="entry name" value="GLUTAMYL-TRNA(GLN) AMIDOTRANSFERASE SUBUNIT C, MITOCHONDRIAL"/>
    <property type="match status" value="1"/>
</dbReference>
<dbReference type="EMBL" id="CP006365">
    <property type="protein sequence ID" value="AGU14935.1"/>
    <property type="molecule type" value="Genomic_DNA"/>
</dbReference>
<dbReference type="HOGENOM" id="CLU_105899_1_0_11"/>
<comment type="function">
    <text evidence="1">Allows the formation of correctly charged Asn-tRNA(Asn) or Gln-tRNA(Gln) through the transamidation of misacylated Asp-tRNA(Asn) or Glu-tRNA(Gln) in organisms which lack either or both of asparaginyl-tRNA or glutaminyl-tRNA synthetases. The reaction takes place in the presence of glutamine and ATP through an activated phospho-Asp-tRNA(Asn) or phospho-Glu-tRNA(Gln).</text>
</comment>
<name>U3GTY1_9CORY</name>
<comment type="catalytic activity">
    <reaction evidence="1">
        <text>L-aspartyl-tRNA(Asn) + L-glutamine + ATP + H2O = L-asparaginyl-tRNA(Asn) + L-glutamate + ADP + phosphate + 2 H(+)</text>
        <dbReference type="Rhea" id="RHEA:14513"/>
        <dbReference type="Rhea" id="RHEA-COMP:9674"/>
        <dbReference type="Rhea" id="RHEA-COMP:9677"/>
        <dbReference type="ChEBI" id="CHEBI:15377"/>
        <dbReference type="ChEBI" id="CHEBI:15378"/>
        <dbReference type="ChEBI" id="CHEBI:29985"/>
        <dbReference type="ChEBI" id="CHEBI:30616"/>
        <dbReference type="ChEBI" id="CHEBI:43474"/>
        <dbReference type="ChEBI" id="CHEBI:58359"/>
        <dbReference type="ChEBI" id="CHEBI:78515"/>
        <dbReference type="ChEBI" id="CHEBI:78516"/>
        <dbReference type="ChEBI" id="CHEBI:456216"/>
    </reaction>
</comment>
<dbReference type="InterPro" id="IPR003837">
    <property type="entry name" value="GatC"/>
</dbReference>
<dbReference type="GO" id="GO:0006412">
    <property type="term" value="P:translation"/>
    <property type="evidence" value="ECO:0007669"/>
    <property type="project" value="UniProtKB-UniRule"/>
</dbReference>
<evidence type="ECO:0000313" key="3">
    <source>
        <dbReference type="Proteomes" id="UP000016943"/>
    </source>
</evidence>
<dbReference type="GeneID" id="78249593"/>
<keyword evidence="3" id="KW-1185">Reference proteome</keyword>
<dbReference type="GO" id="GO:0016740">
    <property type="term" value="F:transferase activity"/>
    <property type="evidence" value="ECO:0007669"/>
    <property type="project" value="UniProtKB-KW"/>
</dbReference>
<dbReference type="GO" id="GO:0050567">
    <property type="term" value="F:glutaminyl-tRNA synthase (glutamine-hydrolyzing) activity"/>
    <property type="evidence" value="ECO:0007669"/>
    <property type="project" value="UniProtKB-UniRule"/>
</dbReference>
<dbReference type="Proteomes" id="UP000016943">
    <property type="component" value="Chromosome"/>
</dbReference>